<dbReference type="InterPro" id="IPR002104">
    <property type="entry name" value="Integrase_catalytic"/>
</dbReference>
<protein>
    <submittedName>
        <fullName evidence="5">Tyrosine-type recombinase/integrase</fullName>
    </submittedName>
</protein>
<dbReference type="GO" id="GO:0005737">
    <property type="term" value="C:cytoplasm"/>
    <property type="evidence" value="ECO:0007669"/>
    <property type="project" value="UniProtKB-SubCell"/>
</dbReference>
<comment type="subcellular location">
    <subcellularLocation>
        <location evidence="1">Cytoplasm</location>
    </subcellularLocation>
</comment>
<organism evidence="5 6">
    <name type="scientific">Paenactinomyces guangxiensis</name>
    <dbReference type="NCBI Taxonomy" id="1490290"/>
    <lineage>
        <taxon>Bacteria</taxon>
        <taxon>Bacillati</taxon>
        <taxon>Bacillota</taxon>
        <taxon>Bacilli</taxon>
        <taxon>Bacillales</taxon>
        <taxon>Thermoactinomycetaceae</taxon>
        <taxon>Paenactinomyces</taxon>
    </lineage>
</organism>
<dbReference type="InterPro" id="IPR050090">
    <property type="entry name" value="Tyrosine_recombinase_XerCD"/>
</dbReference>
<comment type="caution">
    <text evidence="5">The sequence shown here is derived from an EMBL/GenBank/DDBJ whole genome shotgun (WGS) entry which is preliminary data.</text>
</comment>
<name>A0A7W1WS43_9BACL</name>
<dbReference type="GO" id="GO:0003677">
    <property type="term" value="F:DNA binding"/>
    <property type="evidence" value="ECO:0007669"/>
    <property type="project" value="InterPro"/>
</dbReference>
<evidence type="ECO:0000259" key="4">
    <source>
        <dbReference type="PROSITE" id="PS51898"/>
    </source>
</evidence>
<dbReference type="Proteomes" id="UP000535491">
    <property type="component" value="Unassembled WGS sequence"/>
</dbReference>
<evidence type="ECO:0000256" key="3">
    <source>
        <dbReference type="ARBA" id="ARBA00023172"/>
    </source>
</evidence>
<dbReference type="InterPro" id="IPR011010">
    <property type="entry name" value="DNA_brk_join_enz"/>
</dbReference>
<evidence type="ECO:0000313" key="5">
    <source>
        <dbReference type="EMBL" id="MBA4495070.1"/>
    </source>
</evidence>
<dbReference type="PROSITE" id="PS51898">
    <property type="entry name" value="TYR_RECOMBINASE"/>
    <property type="match status" value="1"/>
</dbReference>
<sequence>MLQAGLRISEVVSLDIQDVDLRRKTLTVIAGKGGKNRIALMSPELMKAMEAWIEERGEVDEKALFLSERGHSRMTRQGLHYLIKKYLDSIGLVDYSSHSLRHSFCRNLVDANQPLQVIAQLAGHESLETTRRYITPSEIDLRRAVESISSEKEK</sequence>
<evidence type="ECO:0000256" key="2">
    <source>
        <dbReference type="ARBA" id="ARBA00022908"/>
    </source>
</evidence>
<dbReference type="Pfam" id="PF00589">
    <property type="entry name" value="Phage_integrase"/>
    <property type="match status" value="1"/>
</dbReference>
<dbReference type="GO" id="GO:0015074">
    <property type="term" value="P:DNA integration"/>
    <property type="evidence" value="ECO:0007669"/>
    <property type="project" value="UniProtKB-KW"/>
</dbReference>
<keyword evidence="6" id="KW-1185">Reference proteome</keyword>
<dbReference type="RefSeq" id="WP_181752316.1">
    <property type="nucleotide sequence ID" value="NZ_JACEIQ010000012.1"/>
</dbReference>
<dbReference type="Gene3D" id="1.10.443.10">
    <property type="entry name" value="Intergrase catalytic core"/>
    <property type="match status" value="1"/>
</dbReference>
<dbReference type="GO" id="GO:0006310">
    <property type="term" value="P:DNA recombination"/>
    <property type="evidence" value="ECO:0007669"/>
    <property type="project" value="UniProtKB-KW"/>
</dbReference>
<proteinExistence type="predicted"/>
<dbReference type="PANTHER" id="PTHR30349">
    <property type="entry name" value="PHAGE INTEGRASE-RELATED"/>
    <property type="match status" value="1"/>
</dbReference>
<keyword evidence="2" id="KW-0229">DNA integration</keyword>
<dbReference type="EMBL" id="JACEIQ010000012">
    <property type="protein sequence ID" value="MBA4495070.1"/>
    <property type="molecule type" value="Genomic_DNA"/>
</dbReference>
<reference evidence="5 6" key="1">
    <citation type="submission" date="2020-07" db="EMBL/GenBank/DDBJ databases">
        <authorList>
            <person name="Feng H."/>
        </authorList>
    </citation>
    <scope>NUCLEOTIDE SEQUENCE [LARGE SCALE GENOMIC DNA]</scope>
    <source>
        <strain evidence="6">s-10</strain>
    </source>
</reference>
<dbReference type="SUPFAM" id="SSF56349">
    <property type="entry name" value="DNA breaking-rejoining enzymes"/>
    <property type="match status" value="1"/>
</dbReference>
<gene>
    <name evidence="5" type="ORF">H1191_12195</name>
</gene>
<dbReference type="InterPro" id="IPR013762">
    <property type="entry name" value="Integrase-like_cat_sf"/>
</dbReference>
<feature type="domain" description="Tyr recombinase" evidence="4">
    <location>
        <begin position="1"/>
        <end position="146"/>
    </location>
</feature>
<evidence type="ECO:0000256" key="1">
    <source>
        <dbReference type="ARBA" id="ARBA00004496"/>
    </source>
</evidence>
<dbReference type="AlphaFoldDB" id="A0A7W1WS43"/>
<accession>A0A7W1WS43</accession>
<dbReference type="PANTHER" id="PTHR30349:SF77">
    <property type="entry name" value="TYROSINE RECOMBINASE XERC"/>
    <property type="match status" value="1"/>
</dbReference>
<keyword evidence="3" id="KW-0233">DNA recombination</keyword>
<evidence type="ECO:0000313" key="6">
    <source>
        <dbReference type="Proteomes" id="UP000535491"/>
    </source>
</evidence>